<name>A0A936ZEG0_9BURK</name>
<feature type="compositionally biased region" description="Basic and acidic residues" evidence="1">
    <location>
        <begin position="36"/>
        <end position="54"/>
    </location>
</feature>
<evidence type="ECO:0000313" key="2">
    <source>
        <dbReference type="EMBL" id="MBL0420054.1"/>
    </source>
</evidence>
<accession>A0A936ZEG0</accession>
<dbReference type="RefSeq" id="WP_201683046.1">
    <property type="nucleotide sequence ID" value="NZ_JAEQNA010000001.1"/>
</dbReference>
<feature type="compositionally biased region" description="Basic and acidic residues" evidence="1">
    <location>
        <begin position="13"/>
        <end position="23"/>
    </location>
</feature>
<gene>
    <name evidence="2" type="ORF">JI739_06805</name>
</gene>
<dbReference type="EMBL" id="JAEQNA010000001">
    <property type="protein sequence ID" value="MBL0420054.1"/>
    <property type="molecule type" value="Genomic_DNA"/>
</dbReference>
<organism evidence="2 3">
    <name type="scientific">Ramlibacter aurantiacus</name>
    <dbReference type="NCBI Taxonomy" id="2801330"/>
    <lineage>
        <taxon>Bacteria</taxon>
        <taxon>Pseudomonadati</taxon>
        <taxon>Pseudomonadota</taxon>
        <taxon>Betaproteobacteria</taxon>
        <taxon>Burkholderiales</taxon>
        <taxon>Comamonadaceae</taxon>
        <taxon>Ramlibacter</taxon>
    </lineage>
</organism>
<evidence type="ECO:0000256" key="1">
    <source>
        <dbReference type="SAM" id="MobiDB-lite"/>
    </source>
</evidence>
<feature type="region of interest" description="Disordered" evidence="1">
    <location>
        <begin position="13"/>
        <end position="64"/>
    </location>
</feature>
<evidence type="ECO:0000313" key="3">
    <source>
        <dbReference type="Proteomes" id="UP000613011"/>
    </source>
</evidence>
<sequence length="64" mass="7561">MEHLTQKLREWSAAHAEARKAEHAFSQQQRGAPTDLQDRARQLRQQADRLHRQIYDQIGSRRPS</sequence>
<dbReference type="Proteomes" id="UP000613011">
    <property type="component" value="Unassembled WGS sequence"/>
</dbReference>
<comment type="caution">
    <text evidence="2">The sequence shown here is derived from an EMBL/GenBank/DDBJ whole genome shotgun (WGS) entry which is preliminary data.</text>
</comment>
<reference evidence="2" key="1">
    <citation type="submission" date="2021-01" db="EMBL/GenBank/DDBJ databases">
        <title>Ramlibacter sp. strain AW1 16S ribosomal RNA gene Genome sequencing and assembly.</title>
        <authorList>
            <person name="Kang M."/>
        </authorList>
    </citation>
    <scope>NUCLEOTIDE SEQUENCE</scope>
    <source>
        <strain evidence="2">AW1</strain>
    </source>
</reference>
<protein>
    <submittedName>
        <fullName evidence="2">Uncharacterized protein</fullName>
    </submittedName>
</protein>
<dbReference type="AlphaFoldDB" id="A0A936ZEG0"/>
<keyword evidence="3" id="KW-1185">Reference proteome</keyword>
<proteinExistence type="predicted"/>